<dbReference type="GO" id="GO:0003700">
    <property type="term" value="F:DNA-binding transcription factor activity"/>
    <property type="evidence" value="ECO:0007669"/>
    <property type="project" value="TreeGrafter"/>
</dbReference>
<proteinExistence type="predicted"/>
<dbReference type="CDD" id="cd01392">
    <property type="entry name" value="HTH_LacI"/>
    <property type="match status" value="1"/>
</dbReference>
<dbReference type="PROSITE" id="PS50932">
    <property type="entry name" value="HTH_LACI_2"/>
    <property type="match status" value="1"/>
</dbReference>
<evidence type="ECO:0000256" key="1">
    <source>
        <dbReference type="ARBA" id="ARBA00023015"/>
    </source>
</evidence>
<reference evidence="6" key="2">
    <citation type="journal article" date="2021" name="Microorganisms">
        <title>Extensive Genome Exploration of Clostridium botulinum Group III Field Strains.</title>
        <authorList>
            <person name="Fillo S."/>
            <person name="Giordani F."/>
            <person name="Tonon E."/>
            <person name="Drigo I."/>
            <person name="Anselmo A."/>
            <person name="Fortunato A."/>
            <person name="Lista F."/>
            <person name="Bano L."/>
        </authorList>
    </citation>
    <scope>NUCLEOTIDE SEQUENCE</scope>
    <source>
        <strain evidence="6">IZSVe-TV_9877_3_12</strain>
    </source>
</reference>
<dbReference type="InterPro" id="IPR010982">
    <property type="entry name" value="Lambda_DNA-bd_dom_sf"/>
</dbReference>
<name>A0A9Q3V453_CLOBO</name>
<organism evidence="6 7">
    <name type="scientific">Clostridium botulinum C</name>
    <dbReference type="NCBI Taxonomy" id="36828"/>
    <lineage>
        <taxon>Bacteria</taxon>
        <taxon>Bacillati</taxon>
        <taxon>Bacillota</taxon>
        <taxon>Clostridia</taxon>
        <taxon>Eubacteriales</taxon>
        <taxon>Clostridiaceae</taxon>
        <taxon>Clostridium</taxon>
    </lineage>
</organism>
<dbReference type="SUPFAM" id="SSF53822">
    <property type="entry name" value="Periplasmic binding protein-like I"/>
    <property type="match status" value="1"/>
</dbReference>
<accession>A0A9Q3V453</accession>
<dbReference type="SUPFAM" id="SSF47413">
    <property type="entry name" value="lambda repressor-like DNA-binding domains"/>
    <property type="match status" value="1"/>
</dbReference>
<evidence type="ECO:0000313" key="7">
    <source>
        <dbReference type="Proteomes" id="UP000813637"/>
    </source>
</evidence>
<reference evidence="6" key="1">
    <citation type="submission" date="2020-02" db="EMBL/GenBank/DDBJ databases">
        <authorList>
            <person name="Fillo S."/>
            <person name="Giordani F."/>
            <person name="Tonon E."/>
            <person name="Drigo I."/>
            <person name="Anselmo A."/>
            <person name="Fortunato A."/>
            <person name="Bano L."/>
            <person name="Lista F."/>
        </authorList>
    </citation>
    <scope>NUCLEOTIDE SEQUENCE</scope>
    <source>
        <strain evidence="6">IZSVe-TV_9877_3_12</strain>
    </source>
</reference>
<sequence length="351" mass="38975">MKPVSKVLGGIKVAVTISDIAKTAKVSQATVSRVLNDSGYVKDETREKVLKVMKDLNYSPSAIARSLTTKKTNIIGVIVPDIKNPFFGDAIKGISKVADQHNFNIILCDADENIEKEIKAIKLLKEQRIEGIIITPTSVENEFNSKYLAAIENLGIPVILLEGHVKYSNFSGVFIDNVDGAFKGTEALIKNGHTKIAIITGRMNSQSAKDRLIGYKKALAINNISIKEEYIFYGDYTTESGYELTCKILSMRDKPTAIFVSSNMMTIGCIKKIFEQKLSIPHDIAIMGYDDLDMLNLFGVNISYVSVPTRELGKKSMNMLLEELNKENRQAREIKRIILDADVVLKGSEKM</sequence>
<evidence type="ECO:0000313" key="6">
    <source>
        <dbReference type="EMBL" id="MCD3193696.1"/>
    </source>
</evidence>
<dbReference type="PANTHER" id="PTHR30146">
    <property type="entry name" value="LACI-RELATED TRANSCRIPTIONAL REPRESSOR"/>
    <property type="match status" value="1"/>
</dbReference>
<dbReference type="Pfam" id="PF00356">
    <property type="entry name" value="LacI"/>
    <property type="match status" value="1"/>
</dbReference>
<dbReference type="InterPro" id="IPR000843">
    <property type="entry name" value="HTH_LacI"/>
</dbReference>
<evidence type="ECO:0000256" key="2">
    <source>
        <dbReference type="ARBA" id="ARBA00023125"/>
    </source>
</evidence>
<dbReference type="AlphaFoldDB" id="A0A9Q3V453"/>
<dbReference type="GO" id="GO:0000976">
    <property type="term" value="F:transcription cis-regulatory region binding"/>
    <property type="evidence" value="ECO:0007669"/>
    <property type="project" value="TreeGrafter"/>
</dbReference>
<dbReference type="Pfam" id="PF00532">
    <property type="entry name" value="Peripla_BP_1"/>
    <property type="match status" value="1"/>
</dbReference>
<dbReference type="CDD" id="cd06267">
    <property type="entry name" value="PBP1_LacI_sugar_binding-like"/>
    <property type="match status" value="1"/>
</dbReference>
<protein>
    <submittedName>
        <fullName evidence="6">LacI family transcriptional regulator</fullName>
    </submittedName>
</protein>
<dbReference type="Gene3D" id="1.10.260.40">
    <property type="entry name" value="lambda repressor-like DNA-binding domains"/>
    <property type="match status" value="1"/>
</dbReference>
<dbReference type="PANTHER" id="PTHR30146:SF109">
    <property type="entry name" value="HTH-TYPE TRANSCRIPTIONAL REGULATOR GALS"/>
    <property type="match status" value="1"/>
</dbReference>
<keyword evidence="1" id="KW-0805">Transcription regulation</keyword>
<keyword evidence="2" id="KW-0238">DNA-binding</keyword>
<dbReference type="PRINTS" id="PR00036">
    <property type="entry name" value="HTHLACI"/>
</dbReference>
<dbReference type="SMART" id="SM00354">
    <property type="entry name" value="HTH_LACI"/>
    <property type="match status" value="1"/>
</dbReference>
<evidence type="ECO:0000256" key="3">
    <source>
        <dbReference type="ARBA" id="ARBA00023163"/>
    </source>
</evidence>
<dbReference type="Proteomes" id="UP000813637">
    <property type="component" value="Unassembled WGS sequence"/>
</dbReference>
<dbReference type="InterPro" id="IPR001761">
    <property type="entry name" value="Peripla_BP/Lac1_sug-bd_dom"/>
</dbReference>
<evidence type="ECO:0000259" key="5">
    <source>
        <dbReference type="PROSITE" id="PS50932"/>
    </source>
</evidence>
<gene>
    <name evidence="6" type="ORF">G8S53_00125</name>
</gene>
<dbReference type="InterPro" id="IPR028082">
    <property type="entry name" value="Peripla_BP_I"/>
</dbReference>
<keyword evidence="4" id="KW-0175">Coiled coil</keyword>
<dbReference type="PROSITE" id="PS00356">
    <property type="entry name" value="HTH_LACI_1"/>
    <property type="match status" value="1"/>
</dbReference>
<dbReference type="Gene3D" id="3.40.50.2300">
    <property type="match status" value="2"/>
</dbReference>
<keyword evidence="3" id="KW-0804">Transcription</keyword>
<feature type="domain" description="HTH lacI-type" evidence="5">
    <location>
        <begin position="15"/>
        <end position="69"/>
    </location>
</feature>
<evidence type="ECO:0000256" key="4">
    <source>
        <dbReference type="SAM" id="Coils"/>
    </source>
</evidence>
<dbReference type="EMBL" id="JAAMYB010000001">
    <property type="protein sequence ID" value="MCD3193696.1"/>
    <property type="molecule type" value="Genomic_DNA"/>
</dbReference>
<feature type="coiled-coil region" evidence="4">
    <location>
        <begin position="314"/>
        <end position="341"/>
    </location>
</feature>
<comment type="caution">
    <text evidence="6">The sequence shown here is derived from an EMBL/GenBank/DDBJ whole genome shotgun (WGS) entry which is preliminary data.</text>
</comment>